<accession>A0A9Q4DSW1</accession>
<proteinExistence type="predicted"/>
<dbReference type="AlphaFoldDB" id="A0A9Q4DSW1"/>
<dbReference type="InterPro" id="IPR044925">
    <property type="entry name" value="His-Me_finger_sf"/>
</dbReference>
<dbReference type="SUPFAM" id="SSF54060">
    <property type="entry name" value="His-Me finger endonucleases"/>
    <property type="match status" value="1"/>
</dbReference>
<gene>
    <name evidence="1" type="ORF">MOC45_17835</name>
</gene>
<sequence>MIKVSEKVDLSTLKVVPGHTKYFCDIEAGKVYSTVSNRWLNPKPNDIGYVMTALKTDAGKNKPYYMHEIVMMAACEVTKDFWREKNLEIDHIDMDKSNNSFANLKFTTRALQYDKRVKEKMSQRKLLTEDEVQEIREAFTYWEDAKLAFCKQMASVYGCAFQTVQSIINNKTHKVEAE</sequence>
<evidence type="ECO:0008006" key="3">
    <source>
        <dbReference type="Google" id="ProtNLM"/>
    </source>
</evidence>
<name>A0A9Q4DSW1_BACSC</name>
<organism evidence="1 2">
    <name type="scientific">Bacillus spizizenii</name>
    <name type="common">Bacillus subtilis subsp. spizizenii</name>
    <dbReference type="NCBI Taxonomy" id="96241"/>
    <lineage>
        <taxon>Bacteria</taxon>
        <taxon>Bacillati</taxon>
        <taxon>Bacillota</taxon>
        <taxon>Bacilli</taxon>
        <taxon>Bacillales</taxon>
        <taxon>Bacillaceae</taxon>
        <taxon>Bacillus</taxon>
    </lineage>
</organism>
<dbReference type="Proteomes" id="UP001070352">
    <property type="component" value="Unassembled WGS sequence"/>
</dbReference>
<protein>
    <recommendedName>
        <fullName evidence="3">HNH nuclease domain-containing protein</fullName>
    </recommendedName>
</protein>
<evidence type="ECO:0000313" key="2">
    <source>
        <dbReference type="Proteomes" id="UP001070352"/>
    </source>
</evidence>
<dbReference type="EMBL" id="JALANJ010000034">
    <property type="protein sequence ID" value="MCY8122428.1"/>
    <property type="molecule type" value="Genomic_DNA"/>
</dbReference>
<evidence type="ECO:0000313" key="1">
    <source>
        <dbReference type="EMBL" id="MCY8122428.1"/>
    </source>
</evidence>
<dbReference type="Gene3D" id="3.90.75.20">
    <property type="match status" value="1"/>
</dbReference>
<comment type="caution">
    <text evidence="1">The sequence shown here is derived from an EMBL/GenBank/DDBJ whole genome shotgun (WGS) entry which is preliminary data.</text>
</comment>
<reference evidence="1" key="1">
    <citation type="submission" date="2022-02" db="EMBL/GenBank/DDBJ databases">
        <title>Crop Bioprotection Bacillus Genome Sequencing.</title>
        <authorList>
            <person name="Dunlap C."/>
        </authorList>
    </citation>
    <scope>NUCLEOTIDE SEQUENCE</scope>
    <source>
        <strain evidence="1">M18B4</strain>
    </source>
</reference>